<keyword evidence="1" id="KW-1133">Transmembrane helix</keyword>
<dbReference type="Pfam" id="PF07963">
    <property type="entry name" value="N_methyl"/>
    <property type="match status" value="1"/>
</dbReference>
<evidence type="ECO:0000256" key="1">
    <source>
        <dbReference type="SAM" id="Phobius"/>
    </source>
</evidence>
<dbReference type="Proteomes" id="UP000199459">
    <property type="component" value="Unassembled WGS sequence"/>
</dbReference>
<evidence type="ECO:0000313" key="4">
    <source>
        <dbReference type="Proteomes" id="UP000199459"/>
    </source>
</evidence>
<sequence>MLGHQNCGLHMHHVRGFSMLEVLITVLVLSFGLLGMAGLIMTGMKSNATAHFRSVAIHQTHDIADRMRANLSGVRNGSYNDLTTNIPASNDCTAAECDADQMAVYDHAQWNVANGNLLPNGQGTVSGDLVNGYVITIMWTEKDRGGGCQGVVSPETRCFLTRFSP</sequence>
<evidence type="ECO:0000259" key="2">
    <source>
        <dbReference type="Pfam" id="PF22150"/>
    </source>
</evidence>
<dbReference type="STRING" id="917.SAMN05216326_11025"/>
<dbReference type="EMBL" id="FOCP01000005">
    <property type="protein sequence ID" value="SEM96614.1"/>
    <property type="molecule type" value="Genomic_DNA"/>
</dbReference>
<reference evidence="3 4" key="1">
    <citation type="submission" date="2016-10" db="EMBL/GenBank/DDBJ databases">
        <authorList>
            <person name="de Groot N.N."/>
        </authorList>
    </citation>
    <scope>NUCLEOTIDE SEQUENCE [LARGE SCALE GENOMIC DNA]</scope>
    <source>
        <strain evidence="3 4">Nm22</strain>
    </source>
</reference>
<dbReference type="AlphaFoldDB" id="A0A1H8CQ85"/>
<dbReference type="InterPro" id="IPR054402">
    <property type="entry name" value="Tt1218-like_dom"/>
</dbReference>
<accession>A0A1H8CQ85</accession>
<dbReference type="OrthoDB" id="8547299at2"/>
<dbReference type="Pfam" id="PF22150">
    <property type="entry name" value="Tt1218-like"/>
    <property type="match status" value="1"/>
</dbReference>
<dbReference type="InterPro" id="IPR013362">
    <property type="entry name" value="Pilus_4_PilV"/>
</dbReference>
<dbReference type="InterPro" id="IPR012902">
    <property type="entry name" value="N_methyl_site"/>
</dbReference>
<organism evidence="3 4">
    <name type="scientific">Nitrosomonas marina</name>
    <dbReference type="NCBI Taxonomy" id="917"/>
    <lineage>
        <taxon>Bacteria</taxon>
        <taxon>Pseudomonadati</taxon>
        <taxon>Pseudomonadota</taxon>
        <taxon>Betaproteobacteria</taxon>
        <taxon>Nitrosomonadales</taxon>
        <taxon>Nitrosomonadaceae</taxon>
        <taxon>Nitrosomonas</taxon>
    </lineage>
</organism>
<evidence type="ECO:0000313" key="3">
    <source>
        <dbReference type="EMBL" id="SEM96614.1"/>
    </source>
</evidence>
<keyword evidence="1" id="KW-0472">Membrane</keyword>
<dbReference type="NCBIfam" id="TIGR02523">
    <property type="entry name" value="type_IV_pilV"/>
    <property type="match status" value="1"/>
</dbReference>
<keyword evidence="1" id="KW-0812">Transmembrane</keyword>
<name>A0A1H8CQ85_9PROT</name>
<feature type="transmembrane region" description="Helical" evidence="1">
    <location>
        <begin position="22"/>
        <end position="44"/>
    </location>
</feature>
<feature type="domain" description="Type IV pilin Tt1218-like" evidence="2">
    <location>
        <begin position="41"/>
        <end position="107"/>
    </location>
</feature>
<protein>
    <submittedName>
        <fullName evidence="3">Type IV pilus assembly protein PilV</fullName>
    </submittedName>
</protein>
<dbReference type="RefSeq" id="WP_090628832.1">
    <property type="nucleotide sequence ID" value="NZ_FOCP01000005.1"/>
</dbReference>
<proteinExistence type="predicted"/>
<gene>
    <name evidence="3" type="ORF">SAMN05216325_10560</name>
</gene>